<dbReference type="InterPro" id="IPR036388">
    <property type="entry name" value="WH-like_DNA-bd_sf"/>
</dbReference>
<dbReference type="Pfam" id="PF00392">
    <property type="entry name" value="GntR"/>
    <property type="match status" value="1"/>
</dbReference>
<dbReference type="CDD" id="cd07377">
    <property type="entry name" value="WHTH_GntR"/>
    <property type="match status" value="1"/>
</dbReference>
<dbReference type="EMBL" id="LKPO01000031">
    <property type="protein sequence ID" value="OLF85963.1"/>
    <property type="molecule type" value="Genomic_DNA"/>
</dbReference>
<dbReference type="InterPro" id="IPR051446">
    <property type="entry name" value="HTH_trans_reg/aminotransferase"/>
</dbReference>
<dbReference type="Gene3D" id="1.10.10.10">
    <property type="entry name" value="Winged helix-like DNA-binding domain superfamily/Winged helix DNA-binding domain"/>
    <property type="match status" value="1"/>
</dbReference>
<dbReference type="Proteomes" id="UP000185604">
    <property type="component" value="Unassembled WGS sequence"/>
</dbReference>
<dbReference type="PANTHER" id="PTHR46577:SF1">
    <property type="entry name" value="HTH-TYPE TRANSCRIPTIONAL REGULATORY PROTEIN GABR"/>
    <property type="match status" value="1"/>
</dbReference>
<reference evidence="11 13" key="2">
    <citation type="submission" date="2019-06" db="EMBL/GenBank/DDBJ databases">
        <title>Genome sequence analysis of &gt;100 Bacillus licheniformis strains suggests intrinsic resistance to this species.</title>
        <authorList>
            <person name="Wels M."/>
            <person name="Siezen R.J."/>
            <person name="Johansen E."/>
            <person name="Stuer-Lauridsen B."/>
            <person name="Bjerre K."/>
            <person name="Nielsen B.K.K."/>
        </authorList>
    </citation>
    <scope>NUCLEOTIDE SEQUENCE [LARGE SCALE GENOMIC DNA]</scope>
    <source>
        <strain evidence="11 13">BAC-15381</strain>
    </source>
</reference>
<dbReference type="GO" id="GO:0008483">
    <property type="term" value="F:transaminase activity"/>
    <property type="evidence" value="ECO:0007669"/>
    <property type="project" value="UniProtKB-KW"/>
</dbReference>
<dbReference type="PANTHER" id="PTHR46577">
    <property type="entry name" value="HTH-TYPE TRANSCRIPTIONAL REGULATORY PROTEIN GABR"/>
    <property type="match status" value="1"/>
</dbReference>
<evidence type="ECO:0000256" key="4">
    <source>
        <dbReference type="ARBA" id="ARBA00022898"/>
    </source>
</evidence>
<sequence>MHKYVALMNELEDMIEDKSFQEGDRLPSIRELSVRFKVSKSTVIRAFSELERQHLIYSVPKSGYYVVKKTNQRPNPGKAVIDFSASAPDPDVFPYIDFQHCINKAIDTYKNDLFIYGTPKGLPSLIEAIQKELANGQVFAKEEHIFITSGVQQALALLASMPFPNRKRKILIEQPSYHLLIQYLEVHGIPAIGIERTAEGIDMDELEQIFQTEDIKFFYTMPRFHNPLGTSYTEREKMAIVKLAEKYDVYIAEDDFLGDLENHKKADPLHYYDVSSHVIYLKSFSKIIFPGLRVGAAVLPDSLTDVFNRYKQLLDIDSSMLSQAALEIYLKSGMFEKHKQKIRSSYQKRSCLLHDLLKECAASLGDVLEFHPHGHPAIHTHIELDRTIPASRLIKSLQKRNVLLEPVNAHYMSAFPKRNLLKINTSNVKEDDIRRGIDRLRQAVETAYF</sequence>
<dbReference type="GO" id="GO:0003677">
    <property type="term" value="F:DNA binding"/>
    <property type="evidence" value="ECO:0007669"/>
    <property type="project" value="UniProtKB-KW"/>
</dbReference>
<organism evidence="9 12">
    <name type="scientific">Bacillus paralicheniformis</name>
    <dbReference type="NCBI Taxonomy" id="1648923"/>
    <lineage>
        <taxon>Bacteria</taxon>
        <taxon>Bacillati</taxon>
        <taxon>Bacillota</taxon>
        <taxon>Bacilli</taxon>
        <taxon>Bacillales</taxon>
        <taxon>Bacillaceae</taxon>
        <taxon>Bacillus</taxon>
    </lineage>
</organism>
<evidence type="ECO:0000313" key="10">
    <source>
        <dbReference type="EMBL" id="OLF90703.1"/>
    </source>
</evidence>
<dbReference type="SUPFAM" id="SSF46785">
    <property type="entry name" value="Winged helix' DNA-binding domain"/>
    <property type="match status" value="1"/>
</dbReference>
<evidence type="ECO:0000313" key="12">
    <source>
        <dbReference type="Proteomes" id="UP000185604"/>
    </source>
</evidence>
<keyword evidence="5" id="KW-0805">Transcription regulation</keyword>
<comment type="caution">
    <text evidence="9">The sequence shown here is derived from an EMBL/GenBank/DDBJ whole genome shotgun (WGS) entry which is preliminary data.</text>
</comment>
<protein>
    <submittedName>
        <fullName evidence="11">2-aminoadipate transaminase</fullName>
    </submittedName>
    <submittedName>
        <fullName evidence="9">GntR-like transcriptional regulator</fullName>
    </submittedName>
</protein>
<dbReference type="EMBL" id="LKPO01000020">
    <property type="protein sequence ID" value="OLF90703.1"/>
    <property type="molecule type" value="Genomic_DNA"/>
</dbReference>
<dbReference type="Proteomes" id="UP000429980">
    <property type="component" value="Unassembled WGS sequence"/>
</dbReference>
<evidence type="ECO:0000256" key="7">
    <source>
        <dbReference type="ARBA" id="ARBA00023163"/>
    </source>
</evidence>
<keyword evidence="7" id="KW-0804">Transcription</keyword>
<dbReference type="FunFam" id="3.40.640.10:FF:000114">
    <property type="entry name" value="Transcriptional regulator, GntR family"/>
    <property type="match status" value="1"/>
</dbReference>
<keyword evidence="13" id="KW-1185">Reference proteome</keyword>
<proteinExistence type="inferred from homology"/>
<gene>
    <name evidence="10" type="ORF">B4121_2916</name>
    <name evidence="9" type="ORF">B4121_4635</name>
    <name evidence="11" type="ORF">CHCC15381_1996</name>
</gene>
<dbReference type="Pfam" id="PF00155">
    <property type="entry name" value="Aminotran_1_2"/>
    <property type="match status" value="1"/>
</dbReference>
<dbReference type="SUPFAM" id="SSF53383">
    <property type="entry name" value="PLP-dependent transferases"/>
    <property type="match status" value="1"/>
</dbReference>
<dbReference type="InterPro" id="IPR015421">
    <property type="entry name" value="PyrdxlP-dep_Trfase_major"/>
</dbReference>
<evidence type="ECO:0000256" key="6">
    <source>
        <dbReference type="ARBA" id="ARBA00023125"/>
    </source>
</evidence>
<dbReference type="Gene3D" id="3.40.640.10">
    <property type="entry name" value="Type I PLP-dependent aspartate aminotransferase-like (Major domain)"/>
    <property type="match status" value="1"/>
</dbReference>
<accession>A0A1Q8GEA2</accession>
<evidence type="ECO:0000259" key="8">
    <source>
        <dbReference type="PROSITE" id="PS50949"/>
    </source>
</evidence>
<dbReference type="AlphaFoldDB" id="A0A1Q8GEA2"/>
<keyword evidence="6" id="KW-0238">DNA-binding</keyword>
<comment type="similarity">
    <text evidence="2">In the C-terminal section; belongs to the class-I pyridoxal-phosphate-dependent aminotransferase family.</text>
</comment>
<keyword evidence="3" id="KW-0808">Transferase</keyword>
<name>A0A1Q8GEA2_9BACI</name>
<dbReference type="InterPro" id="IPR036390">
    <property type="entry name" value="WH_DNA-bd_sf"/>
</dbReference>
<dbReference type="GO" id="GO:0003700">
    <property type="term" value="F:DNA-binding transcription factor activity"/>
    <property type="evidence" value="ECO:0007669"/>
    <property type="project" value="InterPro"/>
</dbReference>
<keyword evidence="4" id="KW-0663">Pyridoxal phosphate</keyword>
<evidence type="ECO:0000313" key="9">
    <source>
        <dbReference type="EMBL" id="OLF85963.1"/>
    </source>
</evidence>
<keyword evidence="3" id="KW-0032">Aminotransferase</keyword>
<evidence type="ECO:0000313" key="13">
    <source>
        <dbReference type="Proteomes" id="UP000429980"/>
    </source>
</evidence>
<dbReference type="SMART" id="SM00345">
    <property type="entry name" value="HTH_GNTR"/>
    <property type="match status" value="1"/>
</dbReference>
<dbReference type="GO" id="GO:0030170">
    <property type="term" value="F:pyridoxal phosphate binding"/>
    <property type="evidence" value="ECO:0007669"/>
    <property type="project" value="InterPro"/>
</dbReference>
<evidence type="ECO:0000256" key="5">
    <source>
        <dbReference type="ARBA" id="ARBA00023015"/>
    </source>
</evidence>
<evidence type="ECO:0000256" key="3">
    <source>
        <dbReference type="ARBA" id="ARBA00022576"/>
    </source>
</evidence>
<dbReference type="InterPro" id="IPR000524">
    <property type="entry name" value="Tscrpt_reg_HTH_GntR"/>
</dbReference>
<dbReference type="InterPro" id="IPR004839">
    <property type="entry name" value="Aminotransferase_I/II_large"/>
</dbReference>
<dbReference type="PROSITE" id="PS50949">
    <property type="entry name" value="HTH_GNTR"/>
    <property type="match status" value="1"/>
</dbReference>
<feature type="domain" description="HTH gntR-type" evidence="8">
    <location>
        <begin position="1"/>
        <end position="69"/>
    </location>
</feature>
<evidence type="ECO:0000313" key="11">
    <source>
        <dbReference type="EMBL" id="TWL43140.1"/>
    </source>
</evidence>
<comment type="cofactor">
    <cofactor evidence="1">
        <name>pyridoxal 5'-phosphate</name>
        <dbReference type="ChEBI" id="CHEBI:597326"/>
    </cofactor>
</comment>
<reference evidence="9 12" key="1">
    <citation type="journal article" date="2016" name="Front. Microbiol.">
        <title>High-Level Heat Resistance of Spores of Bacillus amyloliquefaciens and Bacillus licheniformis Results from the Presence of a spoVA Operon in a Tn1546 Transposon.</title>
        <authorList>
            <person name="Berendsen E.M."/>
            <person name="Koning R.A."/>
            <person name="Boekhorst J."/>
            <person name="de Jong A."/>
            <person name="Kuipers O.P."/>
            <person name="Wells-Bennik M.H."/>
        </authorList>
    </citation>
    <scope>NUCLEOTIDE SEQUENCE [LARGE SCALE GENOMIC DNA]</scope>
    <source>
        <strain evidence="9 12">B4121</strain>
    </source>
</reference>
<dbReference type="RefSeq" id="WP_020450110.1">
    <property type="nucleotide sequence ID" value="NZ_AP023088.1"/>
</dbReference>
<dbReference type="CDD" id="cd00609">
    <property type="entry name" value="AAT_like"/>
    <property type="match status" value="1"/>
</dbReference>
<dbReference type="EMBL" id="NILF01000016">
    <property type="protein sequence ID" value="TWL43140.1"/>
    <property type="molecule type" value="Genomic_DNA"/>
</dbReference>
<evidence type="ECO:0000256" key="2">
    <source>
        <dbReference type="ARBA" id="ARBA00005384"/>
    </source>
</evidence>
<evidence type="ECO:0000256" key="1">
    <source>
        <dbReference type="ARBA" id="ARBA00001933"/>
    </source>
</evidence>
<dbReference type="InterPro" id="IPR015424">
    <property type="entry name" value="PyrdxlP-dep_Trfase"/>
</dbReference>